<accession>A0A2G5SAZ4</accession>
<evidence type="ECO:0000313" key="1">
    <source>
        <dbReference type="EMBL" id="PIC12255.1"/>
    </source>
</evidence>
<sequence>MFEEIQYYGDHHNDHHHGDPMGYRAKQSETGRTANLVRNKQFSRDFRLKIAQNNPKLGIFDHSKLQKVAETVENQSKPVFSSVSKRRRLESRINRMLDARLPGKNHNDVMSKWLQTLETTSPDDYGLILPELAASIREHLDEMLGEPNGASPGEYLDHHLQHHQHHNQEGVRSSQNPNKRMKMMVGEDEEVVDHVIEEVDTDGILLSRRTITGTGKSTF</sequence>
<protein>
    <submittedName>
        <fullName evidence="1">Uncharacterized protein</fullName>
    </submittedName>
</protein>
<dbReference type="Proteomes" id="UP000230233">
    <property type="component" value="Unassembled WGS sequence"/>
</dbReference>
<gene>
    <name evidence="1" type="ORF">B9Z55_028499</name>
</gene>
<name>A0A2G5SAZ4_9PELO</name>
<proteinExistence type="predicted"/>
<organism evidence="1 2">
    <name type="scientific">Caenorhabditis nigoni</name>
    <dbReference type="NCBI Taxonomy" id="1611254"/>
    <lineage>
        <taxon>Eukaryota</taxon>
        <taxon>Metazoa</taxon>
        <taxon>Ecdysozoa</taxon>
        <taxon>Nematoda</taxon>
        <taxon>Chromadorea</taxon>
        <taxon>Rhabditida</taxon>
        <taxon>Rhabditina</taxon>
        <taxon>Rhabditomorpha</taxon>
        <taxon>Rhabditoidea</taxon>
        <taxon>Rhabditidae</taxon>
        <taxon>Peloderinae</taxon>
        <taxon>Caenorhabditis</taxon>
    </lineage>
</organism>
<evidence type="ECO:0000313" key="2">
    <source>
        <dbReference type="Proteomes" id="UP000230233"/>
    </source>
</evidence>
<keyword evidence="2" id="KW-1185">Reference proteome</keyword>
<comment type="caution">
    <text evidence="1">The sequence shown here is derived from an EMBL/GenBank/DDBJ whole genome shotgun (WGS) entry which is preliminary data.</text>
</comment>
<dbReference type="AlphaFoldDB" id="A0A2G5SAZ4"/>
<dbReference type="EMBL" id="PDUG01000025">
    <property type="protein sequence ID" value="PIC12255.1"/>
    <property type="molecule type" value="Genomic_DNA"/>
</dbReference>
<reference evidence="2" key="1">
    <citation type="submission" date="2017-10" db="EMBL/GenBank/DDBJ databases">
        <title>Rapid genome shrinkage in a self-fertile nematode reveals novel sperm competition proteins.</title>
        <authorList>
            <person name="Yin D."/>
            <person name="Schwarz E.M."/>
            <person name="Thomas C.G."/>
            <person name="Felde R.L."/>
            <person name="Korf I.F."/>
            <person name="Cutter A.D."/>
            <person name="Schartner C.M."/>
            <person name="Ralston E.J."/>
            <person name="Meyer B.J."/>
            <person name="Haag E.S."/>
        </authorList>
    </citation>
    <scope>NUCLEOTIDE SEQUENCE [LARGE SCALE GENOMIC DNA]</scope>
    <source>
        <strain evidence="2">JU1422</strain>
    </source>
</reference>